<dbReference type="GO" id="GO:0005814">
    <property type="term" value="C:centriole"/>
    <property type="evidence" value="ECO:0007669"/>
    <property type="project" value="UniProtKB-SubCell"/>
</dbReference>
<dbReference type="InterPro" id="IPR017441">
    <property type="entry name" value="Protein_kinase_ATP_BS"/>
</dbReference>
<dbReference type="EC" id="2.7.11.21" evidence="2"/>
<evidence type="ECO:0000256" key="13">
    <source>
        <dbReference type="ARBA" id="ARBA00047802"/>
    </source>
</evidence>
<dbReference type="PROSITE" id="PS00107">
    <property type="entry name" value="PROTEIN_KINASE_ATP"/>
    <property type="match status" value="1"/>
</dbReference>
<dbReference type="PROSITE" id="PS51985">
    <property type="entry name" value="CPB2"/>
    <property type="match status" value="1"/>
</dbReference>
<feature type="compositionally biased region" description="Low complexity" evidence="16">
    <location>
        <begin position="909"/>
        <end position="925"/>
    </location>
</feature>
<comment type="catalytic activity">
    <reaction evidence="13">
        <text>L-threonyl-[protein] + ATP = O-phospho-L-threonyl-[protein] + ADP + H(+)</text>
        <dbReference type="Rhea" id="RHEA:46608"/>
        <dbReference type="Rhea" id="RHEA-COMP:11060"/>
        <dbReference type="Rhea" id="RHEA-COMP:11605"/>
        <dbReference type="ChEBI" id="CHEBI:15378"/>
        <dbReference type="ChEBI" id="CHEBI:30013"/>
        <dbReference type="ChEBI" id="CHEBI:30616"/>
        <dbReference type="ChEBI" id="CHEBI:61977"/>
        <dbReference type="ChEBI" id="CHEBI:456216"/>
        <dbReference type="EC" id="2.7.11.21"/>
    </reaction>
</comment>
<dbReference type="InterPro" id="IPR047108">
    <property type="entry name" value="Plk4-like_POLO_box_2_sf"/>
</dbReference>
<keyword evidence="11" id="KW-0206">Cytoskeleton</keyword>
<evidence type="ECO:0000256" key="15">
    <source>
        <dbReference type="PROSITE-ProRule" id="PRU10141"/>
    </source>
</evidence>
<evidence type="ECO:0000256" key="2">
    <source>
        <dbReference type="ARBA" id="ARBA00012424"/>
    </source>
</evidence>
<dbReference type="Pfam" id="PF18409">
    <property type="entry name" value="Plk4_PB2"/>
    <property type="match status" value="1"/>
</dbReference>
<dbReference type="PROSITE" id="PS00109">
    <property type="entry name" value="PROTEIN_KINASE_TYR"/>
    <property type="match status" value="1"/>
</dbReference>
<dbReference type="PROSITE" id="PS51984">
    <property type="entry name" value="CPB1"/>
    <property type="match status" value="1"/>
</dbReference>
<dbReference type="PROSITE" id="PS50011">
    <property type="entry name" value="PROTEIN_KINASE_DOM"/>
    <property type="match status" value="1"/>
</dbReference>
<dbReference type="InterPro" id="IPR000959">
    <property type="entry name" value="POLO_box_dom"/>
</dbReference>
<dbReference type="Pfam" id="PF00069">
    <property type="entry name" value="Pkinase"/>
    <property type="match status" value="1"/>
</dbReference>
<feature type="domain" description="Cryptic POLO box 2 (CPB2)" evidence="20">
    <location>
        <begin position="721"/>
        <end position="835"/>
    </location>
</feature>
<dbReference type="STRING" id="37653.A0A0L8FXB5"/>
<proteinExistence type="predicted"/>
<keyword evidence="8" id="KW-0418">Kinase</keyword>
<dbReference type="PROSITE" id="PS50078">
    <property type="entry name" value="POLO_BOX"/>
    <property type="match status" value="1"/>
</dbReference>
<evidence type="ECO:0000256" key="11">
    <source>
        <dbReference type="ARBA" id="ARBA00023212"/>
    </source>
</evidence>
<evidence type="ECO:0000256" key="4">
    <source>
        <dbReference type="ARBA" id="ARBA00022490"/>
    </source>
</evidence>
<dbReference type="CDD" id="cd13114">
    <property type="entry name" value="POLO_box_Plk4_1"/>
    <property type="match status" value="1"/>
</dbReference>
<dbReference type="KEGG" id="obi:106880620"/>
<dbReference type="InterPro" id="IPR011009">
    <property type="entry name" value="Kinase-like_dom_sf"/>
</dbReference>
<dbReference type="PANTHER" id="PTHR24345">
    <property type="entry name" value="SERINE/THREONINE-PROTEIN KINASE PLK"/>
    <property type="match status" value="1"/>
</dbReference>
<dbReference type="FunFam" id="3.30.200.20:FF:000042">
    <property type="entry name" value="Aurora kinase A"/>
    <property type="match status" value="1"/>
</dbReference>
<evidence type="ECO:0000256" key="10">
    <source>
        <dbReference type="ARBA" id="ARBA00022843"/>
    </source>
</evidence>
<feature type="binding site" evidence="15">
    <location>
        <position position="43"/>
    </location>
    <ligand>
        <name>ATP</name>
        <dbReference type="ChEBI" id="CHEBI:30616"/>
    </ligand>
</feature>
<reference evidence="21" key="1">
    <citation type="submission" date="2015-07" db="EMBL/GenBank/DDBJ databases">
        <title>MeaNS - Measles Nucleotide Surveillance Program.</title>
        <authorList>
            <person name="Tran T."/>
            <person name="Druce J."/>
        </authorList>
    </citation>
    <scope>NUCLEOTIDE SEQUENCE</scope>
    <source>
        <strain evidence="21">UCB-OBI-ISO-001</strain>
        <tissue evidence="21">Gonad</tissue>
    </source>
</reference>
<feature type="region of interest" description="Disordered" evidence="16">
    <location>
        <begin position="482"/>
        <end position="530"/>
    </location>
</feature>
<evidence type="ECO:0000256" key="16">
    <source>
        <dbReference type="SAM" id="MobiDB-lite"/>
    </source>
</evidence>
<dbReference type="PANTHER" id="PTHR24345:SF91">
    <property type="entry name" value="SERINE_THREONINE-PROTEIN KINASE PLK4"/>
    <property type="match status" value="1"/>
</dbReference>
<keyword evidence="9 15" id="KW-0067">ATP-binding</keyword>
<evidence type="ECO:0000256" key="9">
    <source>
        <dbReference type="ARBA" id="ARBA00022840"/>
    </source>
</evidence>
<evidence type="ECO:0000256" key="1">
    <source>
        <dbReference type="ARBA" id="ARBA00004114"/>
    </source>
</evidence>
<dbReference type="Gene3D" id="3.30.1120.120">
    <property type="match status" value="1"/>
</dbReference>
<evidence type="ECO:0000256" key="5">
    <source>
        <dbReference type="ARBA" id="ARBA00022527"/>
    </source>
</evidence>
<evidence type="ECO:0000256" key="8">
    <source>
        <dbReference type="ARBA" id="ARBA00022777"/>
    </source>
</evidence>
<dbReference type="Gene3D" id="1.10.510.10">
    <property type="entry name" value="Transferase(Phosphotransferase) domain 1"/>
    <property type="match status" value="1"/>
</dbReference>
<evidence type="ECO:0000256" key="3">
    <source>
        <dbReference type="ARBA" id="ARBA00020245"/>
    </source>
</evidence>
<dbReference type="InterPro" id="IPR000719">
    <property type="entry name" value="Prot_kinase_dom"/>
</dbReference>
<feature type="region of interest" description="Disordered" evidence="16">
    <location>
        <begin position="578"/>
        <end position="607"/>
    </location>
</feature>
<dbReference type="GO" id="GO:0005634">
    <property type="term" value="C:nucleus"/>
    <property type="evidence" value="ECO:0007669"/>
    <property type="project" value="TreeGrafter"/>
</dbReference>
<dbReference type="OrthoDB" id="10004143at2759"/>
<keyword evidence="4" id="KW-0963">Cytoplasm</keyword>
<dbReference type="FunFam" id="1.10.510.10:FF:000576">
    <property type="entry name" value="Serine/threonine-protein kinase PLK4"/>
    <property type="match status" value="1"/>
</dbReference>
<dbReference type="GO" id="GO:0005524">
    <property type="term" value="F:ATP binding"/>
    <property type="evidence" value="ECO:0007669"/>
    <property type="project" value="UniProtKB-UniRule"/>
</dbReference>
<dbReference type="Pfam" id="PF18190">
    <property type="entry name" value="Plk4_PB1"/>
    <property type="match status" value="1"/>
</dbReference>
<feature type="compositionally biased region" description="Polar residues" evidence="16">
    <location>
        <begin position="870"/>
        <end position="888"/>
    </location>
</feature>
<evidence type="ECO:0000259" key="20">
    <source>
        <dbReference type="PROSITE" id="PS51985"/>
    </source>
</evidence>
<keyword evidence="7 15" id="KW-0547">Nucleotide-binding</keyword>
<dbReference type="Gene3D" id="2.40.50.930">
    <property type="match status" value="1"/>
</dbReference>
<evidence type="ECO:0000256" key="7">
    <source>
        <dbReference type="ARBA" id="ARBA00022741"/>
    </source>
</evidence>
<dbReference type="InterPro" id="IPR033699">
    <property type="entry name" value="POLO_box_Plk4_1"/>
</dbReference>
<keyword evidence="5" id="KW-0723">Serine/threonine-protein kinase</keyword>
<comment type="catalytic activity">
    <reaction evidence="14">
        <text>L-seryl-[protein] + ATP = O-phospho-L-seryl-[protein] + ADP + H(+)</text>
        <dbReference type="Rhea" id="RHEA:17989"/>
        <dbReference type="Rhea" id="RHEA-COMP:9863"/>
        <dbReference type="Rhea" id="RHEA-COMP:11604"/>
        <dbReference type="ChEBI" id="CHEBI:15378"/>
        <dbReference type="ChEBI" id="CHEBI:29999"/>
        <dbReference type="ChEBI" id="CHEBI:30616"/>
        <dbReference type="ChEBI" id="CHEBI:83421"/>
        <dbReference type="ChEBI" id="CHEBI:456216"/>
        <dbReference type="EC" id="2.7.11.21"/>
    </reaction>
</comment>
<evidence type="ECO:0000313" key="21">
    <source>
        <dbReference type="EMBL" id="KOF69229.1"/>
    </source>
</evidence>
<evidence type="ECO:0000259" key="17">
    <source>
        <dbReference type="PROSITE" id="PS50011"/>
    </source>
</evidence>
<protein>
    <recommendedName>
        <fullName evidence="3">Serine/threonine-protein kinase PLK4</fullName>
        <ecNumber evidence="2">2.7.11.21</ecNumber>
    </recommendedName>
    <alternativeName>
        <fullName evidence="12">Polo-like kinase 4</fullName>
    </alternativeName>
</protein>
<dbReference type="AlphaFoldDB" id="A0A0L8FXB5"/>
<evidence type="ECO:0000256" key="6">
    <source>
        <dbReference type="ARBA" id="ARBA00022679"/>
    </source>
</evidence>
<dbReference type="EMBL" id="KQ425611">
    <property type="protein sequence ID" value="KOF69229.1"/>
    <property type="molecule type" value="Genomic_DNA"/>
</dbReference>
<dbReference type="Gene3D" id="3.30.1120.130">
    <property type="match status" value="1"/>
</dbReference>
<dbReference type="CDD" id="cd13115">
    <property type="entry name" value="POLO_box_Plk4_2"/>
    <property type="match status" value="1"/>
</dbReference>
<sequence>MADPYSFGDKIEDYNVLNLLGKGGFACVYRAKCMRTGQDVAIKMIDKKLMKAADMVTRVRKEVEIHSRMKHPAVLELYTYFEDKNYVYLVLELCHRGELHRYLKAYNKVLSEEEAVVFMDQIISGMIYLHSHNILHRDLTLANLLLTREMDVKIADFGLATQLQMPDEKHFTMCGTPNYISPEVAMRTSHGLEADVWSLGCMLYTFLVGNPPFDTEAVKSTLNRVIMVEYNLPNHLSPEAKDLIQLLLRKDPKERIALSEIPDHPFMKKRYPLSYRHRCHQNCHEASIDSGKGTMNTETNSWSRNISHSTNGSRSRPFLGLPIQEIQSYISEKDDYSSEFFPENTNVFPHKFEQGKYLDIHPAALSASSTQHDNRTNPKVGNQTAFHHGSCTKPPLLLESHQHKVLLNKNYIPNSYNHQISRNDCNYNNSNNVLWDRITTGDKPFHEMEDCNVDPSKIPVNSKSTCSLSCSGSLCSNNANLLSSDPSSSSQPNLSDQSSSNSLHMHPGVGITSDTSSEGSSPDVALRKEGRVGTLSKMAFGKNTKLKEEPTLSLKKRECVGEDCDSGLKTTNSSNQIKYSTSVSNNPTTKITTSSKNRSNHNAELPPSTISALSSIRLRPIRQRTKTAFVSILDGGDVCLEFVKNRSKEEYIAEIFLISQDGNNVTIYQANNGQKFDPNQVPPPHSANVIKKTFHLQSLPEKYLKKYQYASKFVNLVRSKTPKVTLYTTKAKCMLMENYPEPDFEVDFYDGAKFTISSSGIRIIENNGTSLLLESGETGQCFSSETQKLLAYVKDCRQRCIELEQVISTVELSCKTVDNLFPIIIGRKPNVLVANAKTDDHDIVKSAKDSTSPTIIPSEYPTDVEGSLDGTYSNSPLITTQNSTCNSSLHRKSSFNKPASPSVTTDLTSSASSNHSSCNNSSHNNTHNNRIVRQIFVPNVGWSFQYINGEIWIKFNDGTQLGVKPSGQTFKYVDVDCKMAKYQKTDVLPGFVKKKLETVPFVVKSLLSDNRMPEIP</sequence>
<dbReference type="InterPro" id="IPR008266">
    <property type="entry name" value="Tyr_kinase_AS"/>
</dbReference>
<feature type="compositionally biased region" description="Low complexity" evidence="16">
    <location>
        <begin position="482"/>
        <end position="503"/>
    </location>
</feature>
<gene>
    <name evidence="21" type="ORF">OCBIM_22005462mg</name>
</gene>
<feature type="domain" description="POLO box" evidence="18">
    <location>
        <begin position="931"/>
        <end position="1008"/>
    </location>
</feature>
<feature type="domain" description="Protein kinase" evidence="17">
    <location>
        <begin position="14"/>
        <end position="267"/>
    </location>
</feature>
<organism evidence="21">
    <name type="scientific">Octopus bimaculoides</name>
    <name type="common">California two-spotted octopus</name>
    <dbReference type="NCBI Taxonomy" id="37653"/>
    <lineage>
        <taxon>Eukaryota</taxon>
        <taxon>Metazoa</taxon>
        <taxon>Spiralia</taxon>
        <taxon>Lophotrochozoa</taxon>
        <taxon>Mollusca</taxon>
        <taxon>Cephalopoda</taxon>
        <taxon>Coleoidea</taxon>
        <taxon>Octopodiformes</taxon>
        <taxon>Octopoda</taxon>
        <taxon>Incirrata</taxon>
        <taxon>Octopodidae</taxon>
        <taxon>Octopus</taxon>
    </lineage>
</organism>
<dbReference type="SUPFAM" id="SSF56112">
    <property type="entry name" value="Protein kinase-like (PK-like)"/>
    <property type="match status" value="1"/>
</dbReference>
<keyword evidence="6" id="KW-0808">Transferase</keyword>
<feature type="domain" description="Cryptic POLO box 1 (CPB1)" evidence="19">
    <location>
        <begin position="605"/>
        <end position="720"/>
    </location>
</feature>
<dbReference type="SUPFAM" id="SSF82615">
    <property type="entry name" value="Polo-box domain"/>
    <property type="match status" value="1"/>
</dbReference>
<name>A0A0L8FXB5_OCTBM</name>
<dbReference type="InterPro" id="IPR046437">
    <property type="entry name" value="Ser_Thr-PK_POLO_box_1_sf"/>
</dbReference>
<dbReference type="InterPro" id="IPR033698">
    <property type="entry name" value="POLO_box_Plk4_2"/>
</dbReference>
<evidence type="ECO:0000256" key="12">
    <source>
        <dbReference type="ARBA" id="ARBA00030332"/>
    </source>
</evidence>
<keyword evidence="10" id="KW-0832">Ubl conjugation</keyword>
<feature type="region of interest" description="Disordered" evidence="16">
    <location>
        <begin position="844"/>
        <end position="925"/>
    </location>
</feature>
<comment type="subcellular location">
    <subcellularLocation>
        <location evidence="1">Cytoplasm</location>
        <location evidence="1">Cytoskeleton</location>
        <location evidence="1">Microtubule organizing center</location>
        <location evidence="1">Centrosome</location>
        <location evidence="1">Centriole</location>
    </subcellularLocation>
</comment>
<evidence type="ECO:0000259" key="18">
    <source>
        <dbReference type="PROSITE" id="PS50078"/>
    </source>
</evidence>
<feature type="compositionally biased region" description="Polar residues" evidence="16">
    <location>
        <begin position="895"/>
        <end position="908"/>
    </location>
</feature>
<evidence type="ECO:0000259" key="19">
    <source>
        <dbReference type="PROSITE" id="PS51984"/>
    </source>
</evidence>
<accession>A0A0L8FXB5</accession>
<dbReference type="OMA" id="NIVERCH"/>
<dbReference type="GO" id="GO:0004674">
    <property type="term" value="F:protein serine/threonine kinase activity"/>
    <property type="evidence" value="ECO:0007669"/>
    <property type="project" value="UniProtKB-KW"/>
</dbReference>
<evidence type="ECO:0000256" key="14">
    <source>
        <dbReference type="ARBA" id="ARBA00048347"/>
    </source>
</evidence>